<comment type="caution">
    <text evidence="2">The sequence shown here is derived from an EMBL/GenBank/DDBJ whole genome shotgun (WGS) entry which is preliminary data.</text>
</comment>
<proteinExistence type="predicted"/>
<dbReference type="SUPFAM" id="SSF140683">
    <property type="entry name" value="SP0561-like"/>
    <property type="match status" value="1"/>
</dbReference>
<keyword evidence="3" id="KW-1185">Reference proteome</keyword>
<reference evidence="2 3" key="1">
    <citation type="submission" date="2024-01" db="EMBL/GenBank/DDBJ databases">
        <title>Complete genome sequence of Citroniella saccharovorans strain M6.X9, isolated from human fecal sample.</title>
        <authorList>
            <person name="Cheng G."/>
            <person name="Westerholm M."/>
            <person name="Schnurer A."/>
        </authorList>
    </citation>
    <scope>NUCLEOTIDE SEQUENCE [LARGE SCALE GENOMIC DNA]</scope>
    <source>
        <strain evidence="2 3">DSM 29873</strain>
    </source>
</reference>
<dbReference type="PANTHER" id="PTHR39341:SF1">
    <property type="entry name" value="DUF1858 DOMAIN-CONTAINING PROTEIN"/>
    <property type="match status" value="1"/>
</dbReference>
<evidence type="ECO:0000313" key="3">
    <source>
        <dbReference type="Proteomes" id="UP001357733"/>
    </source>
</evidence>
<dbReference type="InterPro" id="IPR038062">
    <property type="entry name" value="ScdA-like_N_sf"/>
</dbReference>
<dbReference type="InterPro" id="IPR015077">
    <property type="entry name" value="DUF1858"/>
</dbReference>
<evidence type="ECO:0000313" key="2">
    <source>
        <dbReference type="EMBL" id="MEB3429143.1"/>
    </source>
</evidence>
<dbReference type="InterPro" id="IPR023883">
    <property type="entry name" value="CHP03980_redox-disulphide"/>
</dbReference>
<dbReference type="EMBL" id="JAYKOT010000003">
    <property type="protein sequence ID" value="MEB3429143.1"/>
    <property type="molecule type" value="Genomic_DNA"/>
</dbReference>
<gene>
    <name evidence="2" type="ORF">VLK81_03750</name>
</gene>
<protein>
    <submittedName>
        <fullName evidence="2">DUF1858 domain-containing protein</fullName>
    </submittedName>
</protein>
<feature type="domain" description="DUF1858" evidence="1">
    <location>
        <begin position="3"/>
        <end position="56"/>
    </location>
</feature>
<accession>A0AAW9MNP3</accession>
<dbReference type="NCBIfam" id="TIGR03980">
    <property type="entry name" value="prismane_assoc"/>
    <property type="match status" value="1"/>
</dbReference>
<dbReference type="Pfam" id="PF08984">
    <property type="entry name" value="DUF1858"/>
    <property type="match status" value="1"/>
</dbReference>
<dbReference type="PANTHER" id="PTHR39341">
    <property type="entry name" value="BSL7085 PROTEIN"/>
    <property type="match status" value="1"/>
</dbReference>
<dbReference type="AlphaFoldDB" id="A0AAW9MNP3"/>
<name>A0AAW9MNP3_9FIRM</name>
<organism evidence="2 3">
    <name type="scientific">Citroniella saccharovorans</name>
    <dbReference type="NCBI Taxonomy" id="2053367"/>
    <lineage>
        <taxon>Bacteria</taxon>
        <taxon>Bacillati</taxon>
        <taxon>Bacillota</taxon>
        <taxon>Tissierellia</taxon>
        <taxon>Tissierellales</taxon>
        <taxon>Peptoniphilaceae</taxon>
        <taxon>Citroniella</taxon>
    </lineage>
</organism>
<dbReference type="Proteomes" id="UP001357733">
    <property type="component" value="Unassembled WGS sequence"/>
</dbReference>
<sequence>MTISKDMLIGDLIKEHPDTVDVLFQAGMGCVGCPASQAESIEEAAVVHGLNLDDLLAKLNEAVK</sequence>
<dbReference type="Gene3D" id="1.10.3910.10">
    <property type="entry name" value="SP0561-like"/>
    <property type="match status" value="1"/>
</dbReference>
<evidence type="ECO:0000259" key="1">
    <source>
        <dbReference type="Pfam" id="PF08984"/>
    </source>
</evidence>
<dbReference type="RefSeq" id="WP_324619317.1">
    <property type="nucleotide sequence ID" value="NZ_JAYKOT010000003.1"/>
</dbReference>